<dbReference type="OrthoDB" id="5298083at2"/>
<gene>
    <name evidence="2" type="ORF">B1757_03570</name>
</gene>
<dbReference type="PANTHER" id="PTHR46832:SF1">
    <property type="entry name" value="5'-METHYLTHIOADENOSINE_S-ADENOSYLHOMOCYSTEINE NUCLEOSIDASE"/>
    <property type="match status" value="1"/>
</dbReference>
<dbReference type="Pfam" id="PF01048">
    <property type="entry name" value="PNP_UDP_1"/>
    <property type="match status" value="1"/>
</dbReference>
<evidence type="ECO:0000313" key="3">
    <source>
        <dbReference type="Proteomes" id="UP000234329"/>
    </source>
</evidence>
<reference evidence="2 3" key="1">
    <citation type="submission" date="2017-03" db="EMBL/GenBank/DDBJ databases">
        <title>Draft genime sequence of the acidophilic sulfur-oxidizing bacterium Acidithiobacillus sp. SH, isolated from seawater.</title>
        <authorList>
            <person name="Sharmin S."/>
            <person name="Tokuhisa M."/>
            <person name="Kanao T."/>
            <person name="Kamimura K."/>
        </authorList>
    </citation>
    <scope>NUCLEOTIDE SEQUENCE [LARGE SCALE GENOMIC DNA]</scope>
    <source>
        <strain evidence="2 3">SH</strain>
    </source>
</reference>
<feature type="domain" description="Nucleoside phosphorylase" evidence="1">
    <location>
        <begin position="33"/>
        <end position="180"/>
    </location>
</feature>
<evidence type="ECO:0000259" key="1">
    <source>
        <dbReference type="Pfam" id="PF01048"/>
    </source>
</evidence>
<sequence length="235" mass="24703">MSAPRIGVVVALDAEAQTLHSGTLSHQRMIAVSDQLSMVISGMGPLAAKQAAEQLLQSGVAALLSWGTAGGLNPDCQAGDLLVPEQVVWNGRHWPVDPAWRMTLLHQLSSRVPGGDLCSVSLPCASIAAKAQLRAEHPDAQAVDMESGAVAECSTRAGLPFLVVRSVVDPASQALPATATRSVDAYGRPRWLPLLGGLLHHPGDLPALMGLGRQMQAALQGLRRVQPYLETARPS</sequence>
<dbReference type="FunCoup" id="A0A2I1DNY8">
    <property type="interactions" value="220"/>
</dbReference>
<organism evidence="2 3">
    <name type="scientific">Acidithiobacillus marinus</name>
    <dbReference type="NCBI Taxonomy" id="187490"/>
    <lineage>
        <taxon>Bacteria</taxon>
        <taxon>Pseudomonadati</taxon>
        <taxon>Pseudomonadota</taxon>
        <taxon>Acidithiobacillia</taxon>
        <taxon>Acidithiobacillales</taxon>
        <taxon>Acidithiobacillaceae</taxon>
        <taxon>Acidithiobacillus</taxon>
    </lineage>
</organism>
<dbReference type="Gene3D" id="3.40.50.1580">
    <property type="entry name" value="Nucleoside phosphorylase domain"/>
    <property type="match status" value="1"/>
</dbReference>
<proteinExistence type="predicted"/>
<dbReference type="AlphaFoldDB" id="A0A2I1DNY8"/>
<dbReference type="Proteomes" id="UP000234329">
    <property type="component" value="Unassembled WGS sequence"/>
</dbReference>
<dbReference type="InterPro" id="IPR017831">
    <property type="entry name" value="Hopanoid-assoc_phosphoryl_HpnG"/>
</dbReference>
<dbReference type="NCBIfam" id="TIGR03468">
    <property type="entry name" value="HpnG"/>
    <property type="match status" value="1"/>
</dbReference>
<dbReference type="GO" id="GO:0019284">
    <property type="term" value="P:L-methionine salvage from S-adenosylmethionine"/>
    <property type="evidence" value="ECO:0007669"/>
    <property type="project" value="TreeGrafter"/>
</dbReference>
<dbReference type="CDD" id="cd17768">
    <property type="entry name" value="adenosylhopane_nucleosidase_HpnG-like"/>
    <property type="match status" value="1"/>
</dbReference>
<dbReference type="PANTHER" id="PTHR46832">
    <property type="entry name" value="5'-METHYLTHIOADENOSINE/S-ADENOSYLHOMOCYSTEINE NUCLEOSIDASE"/>
    <property type="match status" value="1"/>
</dbReference>
<evidence type="ECO:0000313" key="2">
    <source>
        <dbReference type="EMBL" id="PKY11573.1"/>
    </source>
</evidence>
<keyword evidence="3" id="KW-1185">Reference proteome</keyword>
<protein>
    <submittedName>
        <fullName evidence="2">Nucleosidase</fullName>
    </submittedName>
</protein>
<name>A0A2I1DNY8_9PROT</name>
<dbReference type="GO" id="GO:0005829">
    <property type="term" value="C:cytosol"/>
    <property type="evidence" value="ECO:0007669"/>
    <property type="project" value="TreeGrafter"/>
</dbReference>
<dbReference type="InterPro" id="IPR035994">
    <property type="entry name" value="Nucleoside_phosphorylase_sf"/>
</dbReference>
<dbReference type="RefSeq" id="WP_101537020.1">
    <property type="nucleotide sequence ID" value="NZ_MXAV01000010.1"/>
</dbReference>
<dbReference type="InterPro" id="IPR000845">
    <property type="entry name" value="Nucleoside_phosphorylase_d"/>
</dbReference>
<dbReference type="SUPFAM" id="SSF53167">
    <property type="entry name" value="Purine and uridine phosphorylases"/>
    <property type="match status" value="1"/>
</dbReference>
<dbReference type="GO" id="GO:0008782">
    <property type="term" value="F:adenosylhomocysteine nucleosidase activity"/>
    <property type="evidence" value="ECO:0007669"/>
    <property type="project" value="TreeGrafter"/>
</dbReference>
<dbReference type="GO" id="GO:0008930">
    <property type="term" value="F:methylthioadenosine nucleosidase activity"/>
    <property type="evidence" value="ECO:0007669"/>
    <property type="project" value="TreeGrafter"/>
</dbReference>
<dbReference type="GO" id="GO:0009116">
    <property type="term" value="P:nucleoside metabolic process"/>
    <property type="evidence" value="ECO:0007669"/>
    <property type="project" value="InterPro"/>
</dbReference>
<accession>A0A2I1DNY8</accession>
<comment type="caution">
    <text evidence="2">The sequence shown here is derived from an EMBL/GenBank/DDBJ whole genome shotgun (WGS) entry which is preliminary data.</text>
</comment>
<dbReference type="EMBL" id="MXAV01000010">
    <property type="protein sequence ID" value="PKY11573.1"/>
    <property type="molecule type" value="Genomic_DNA"/>
</dbReference>
<dbReference type="InParanoid" id="A0A2I1DNY8"/>